<dbReference type="PANTHER" id="PTHR46520:SF1">
    <property type="entry name" value="SERINE BETA-LACTAMASE-LIKE PROTEIN LACTB, MITOCHONDRIAL"/>
    <property type="match status" value="1"/>
</dbReference>
<dbReference type="Pfam" id="PF00144">
    <property type="entry name" value="Beta-lactamase"/>
    <property type="match status" value="1"/>
</dbReference>
<dbReference type="EMBL" id="MUJZ01026364">
    <property type="protein sequence ID" value="OTF78767.1"/>
    <property type="molecule type" value="Genomic_DNA"/>
</dbReference>
<dbReference type="GO" id="GO:0006508">
    <property type="term" value="P:proteolysis"/>
    <property type="evidence" value="ECO:0007669"/>
    <property type="project" value="TreeGrafter"/>
</dbReference>
<dbReference type="InterPro" id="IPR012338">
    <property type="entry name" value="Beta-lactam/transpept-like"/>
</dbReference>
<name>A0A1Y3BEZ3_EURMA</name>
<dbReference type="InterPro" id="IPR001466">
    <property type="entry name" value="Beta-lactam-related"/>
</dbReference>
<keyword evidence="3" id="KW-1185">Reference proteome</keyword>
<protein>
    <recommendedName>
        <fullName evidence="1">Beta-lactamase-related domain-containing protein</fullName>
    </recommendedName>
</protein>
<dbReference type="GO" id="GO:0019216">
    <property type="term" value="P:regulation of lipid metabolic process"/>
    <property type="evidence" value="ECO:0007669"/>
    <property type="project" value="TreeGrafter"/>
</dbReference>
<comment type="caution">
    <text evidence="2">The sequence shown here is derived from an EMBL/GenBank/DDBJ whole genome shotgun (WGS) entry which is preliminary data.</text>
</comment>
<dbReference type="AlphaFoldDB" id="A0A1Y3BEZ3"/>
<feature type="domain" description="Beta-lactamase-related" evidence="1">
    <location>
        <begin position="4"/>
        <end position="344"/>
    </location>
</feature>
<sequence length="362" mass="41195">MNKLGLPSLIFGLAHRGQLIYNHSWGVLDVENPIIHADMNSHYRICSISKTFTSAYIGRLIDQDRIDYNTSINEILSFFPPKQWQNEIVNITIGQLLSHTAGTRQTQMNDFDNIIKNINSQSTIVKKFSNDPLIFKPGTDWLYSNYGFELLGSVIETLENKSFTDIMDDFLRQNGLNESYVENNELILSNRARYYRRMDVTSYIDHRLIPTAIFDDAIIYEGYYAAGGIQSTVGDLLKWGQLMLDAFNGRRPTFLKTETVRKMWKSHSKNIADIMGAIGTQQHYGYGWFISNLTNSANANLRYKDYIWHSGGLMGTTTMLMIQPQSELVGVVLTNEGSTIGLDSMIIYLVENVAKFINSTLN</sequence>
<dbReference type="GO" id="GO:0008233">
    <property type="term" value="F:peptidase activity"/>
    <property type="evidence" value="ECO:0007669"/>
    <property type="project" value="TreeGrafter"/>
</dbReference>
<dbReference type="PANTHER" id="PTHR46520">
    <property type="entry name" value="SERINE BETA-LACTAMASE-LIKE PROTEIN LACTB, MITOCHONDRIAL"/>
    <property type="match status" value="1"/>
</dbReference>
<organism evidence="2 3">
    <name type="scientific">Euroglyphus maynei</name>
    <name type="common">Mayne's house dust mite</name>
    <dbReference type="NCBI Taxonomy" id="6958"/>
    <lineage>
        <taxon>Eukaryota</taxon>
        <taxon>Metazoa</taxon>
        <taxon>Ecdysozoa</taxon>
        <taxon>Arthropoda</taxon>
        <taxon>Chelicerata</taxon>
        <taxon>Arachnida</taxon>
        <taxon>Acari</taxon>
        <taxon>Acariformes</taxon>
        <taxon>Sarcoptiformes</taxon>
        <taxon>Astigmata</taxon>
        <taxon>Psoroptidia</taxon>
        <taxon>Analgoidea</taxon>
        <taxon>Pyroglyphidae</taxon>
        <taxon>Pyroglyphinae</taxon>
        <taxon>Euroglyphus</taxon>
    </lineage>
</organism>
<dbReference type="InterPro" id="IPR052794">
    <property type="entry name" value="Mito_Ser_Protease_LACTB"/>
</dbReference>
<dbReference type="Proteomes" id="UP000194236">
    <property type="component" value="Unassembled WGS sequence"/>
</dbReference>
<evidence type="ECO:0000313" key="2">
    <source>
        <dbReference type="EMBL" id="OTF78767.1"/>
    </source>
</evidence>
<dbReference type="Gene3D" id="3.40.710.10">
    <property type="entry name" value="DD-peptidase/beta-lactamase superfamily"/>
    <property type="match status" value="1"/>
</dbReference>
<reference evidence="2 3" key="1">
    <citation type="submission" date="2017-03" db="EMBL/GenBank/DDBJ databases">
        <title>Genome Survey of Euroglyphus maynei.</title>
        <authorList>
            <person name="Arlian L.G."/>
            <person name="Morgan M.S."/>
            <person name="Rider S.D."/>
        </authorList>
    </citation>
    <scope>NUCLEOTIDE SEQUENCE [LARGE SCALE GENOMIC DNA]</scope>
    <source>
        <strain evidence="2">Arlian Lab</strain>
        <tissue evidence="2">Whole body</tissue>
    </source>
</reference>
<proteinExistence type="predicted"/>
<dbReference type="GO" id="GO:0005739">
    <property type="term" value="C:mitochondrion"/>
    <property type="evidence" value="ECO:0007669"/>
    <property type="project" value="TreeGrafter"/>
</dbReference>
<evidence type="ECO:0000259" key="1">
    <source>
        <dbReference type="Pfam" id="PF00144"/>
    </source>
</evidence>
<accession>A0A1Y3BEZ3</accession>
<gene>
    <name evidence="2" type="ORF">BLA29_003958</name>
</gene>
<evidence type="ECO:0000313" key="3">
    <source>
        <dbReference type="Proteomes" id="UP000194236"/>
    </source>
</evidence>
<dbReference type="SUPFAM" id="SSF56601">
    <property type="entry name" value="beta-lactamase/transpeptidase-like"/>
    <property type="match status" value="1"/>
</dbReference>
<dbReference type="OrthoDB" id="5946976at2759"/>